<evidence type="ECO:0000313" key="1">
    <source>
        <dbReference type="EMBL" id="KAJ8019559.1"/>
    </source>
</evidence>
<evidence type="ECO:0000313" key="2">
    <source>
        <dbReference type="Proteomes" id="UP001152320"/>
    </source>
</evidence>
<dbReference type="EMBL" id="JAIZAY010000023">
    <property type="protein sequence ID" value="KAJ8019559.1"/>
    <property type="molecule type" value="Genomic_DNA"/>
</dbReference>
<accession>A0A9Q0YFJ6</accession>
<dbReference type="AlphaFoldDB" id="A0A9Q0YFJ6"/>
<protein>
    <submittedName>
        <fullName evidence="1">Uncharacterized protein</fullName>
    </submittedName>
</protein>
<keyword evidence="2" id="KW-1185">Reference proteome</keyword>
<proteinExistence type="predicted"/>
<sequence>MPEAPVLCGTKLTTNLDTILRWPTIAIHKYVWLLLPAFHAFVTQQYKLSSQDED</sequence>
<organism evidence="1 2">
    <name type="scientific">Holothuria leucospilota</name>
    <name type="common">Black long sea cucumber</name>
    <name type="synonym">Mertensiothuria leucospilota</name>
    <dbReference type="NCBI Taxonomy" id="206669"/>
    <lineage>
        <taxon>Eukaryota</taxon>
        <taxon>Metazoa</taxon>
        <taxon>Echinodermata</taxon>
        <taxon>Eleutherozoa</taxon>
        <taxon>Echinozoa</taxon>
        <taxon>Holothuroidea</taxon>
        <taxon>Aspidochirotacea</taxon>
        <taxon>Aspidochirotida</taxon>
        <taxon>Holothuriidae</taxon>
        <taxon>Holothuria</taxon>
    </lineage>
</organism>
<comment type="caution">
    <text evidence="1">The sequence shown here is derived from an EMBL/GenBank/DDBJ whole genome shotgun (WGS) entry which is preliminary data.</text>
</comment>
<gene>
    <name evidence="1" type="ORF">HOLleu_41202</name>
</gene>
<dbReference type="Proteomes" id="UP001152320">
    <property type="component" value="Chromosome 23"/>
</dbReference>
<reference evidence="1" key="1">
    <citation type="submission" date="2021-10" db="EMBL/GenBank/DDBJ databases">
        <title>Tropical sea cucumber genome reveals ecological adaptation and Cuvierian tubules defense mechanism.</title>
        <authorList>
            <person name="Chen T."/>
        </authorList>
    </citation>
    <scope>NUCLEOTIDE SEQUENCE</scope>
    <source>
        <strain evidence="1">Nanhai2018</strain>
        <tissue evidence="1">Muscle</tissue>
    </source>
</reference>
<name>A0A9Q0YFJ6_HOLLE</name>